<dbReference type="AlphaFoldDB" id="A0A090N7K5"/>
<proteinExistence type="predicted"/>
<reference evidence="1 2" key="1">
    <citation type="journal article" date="2014" name="Genome Announc.">
        <title>Genome Sequence of Afipia felis Strain 76713, Isolated in Hospital Water Using an Amoeba Co-Culture Procedure.</title>
        <authorList>
            <person name="Benamar S."/>
            <person name="La Scola B."/>
            <person name="Croce O."/>
        </authorList>
    </citation>
    <scope>NUCLEOTIDE SEQUENCE [LARGE SCALE GENOMIC DNA]</scope>
    <source>
        <strain evidence="1 2">76713</strain>
    </source>
</reference>
<gene>
    <name evidence="1" type="ORF">BN961_02181</name>
</gene>
<accession>A0A090N7K5</accession>
<dbReference type="Proteomes" id="UP000035762">
    <property type="component" value="Unassembled WGS sequence"/>
</dbReference>
<dbReference type="STRING" id="1035.BN961_02181"/>
<sequence>MTLSPQRLEKAAEACVHDPILMPVGNDGKPILSRTMSSPYFAAGMFCRKCLAPITQAFSAELTERDAG</sequence>
<dbReference type="EMBL" id="CCAZ020000001">
    <property type="protein sequence ID" value="CEG08763.1"/>
    <property type="molecule type" value="Genomic_DNA"/>
</dbReference>
<comment type="caution">
    <text evidence="1">The sequence shown here is derived from an EMBL/GenBank/DDBJ whole genome shotgun (WGS) entry which is preliminary data.</text>
</comment>
<organism evidence="1 2">
    <name type="scientific">Afipia felis</name>
    <name type="common">Cat scratch disease bacillus</name>
    <dbReference type="NCBI Taxonomy" id="1035"/>
    <lineage>
        <taxon>Bacteria</taxon>
        <taxon>Pseudomonadati</taxon>
        <taxon>Pseudomonadota</taxon>
        <taxon>Alphaproteobacteria</taxon>
        <taxon>Hyphomicrobiales</taxon>
        <taxon>Nitrobacteraceae</taxon>
        <taxon>Afipia</taxon>
    </lineage>
</organism>
<name>A0A090N7K5_AFIFE</name>
<keyword evidence="2" id="KW-1185">Reference proteome</keyword>
<evidence type="ECO:0000313" key="1">
    <source>
        <dbReference type="EMBL" id="CEG08763.1"/>
    </source>
</evidence>
<evidence type="ECO:0000313" key="2">
    <source>
        <dbReference type="Proteomes" id="UP000035762"/>
    </source>
</evidence>
<protein>
    <submittedName>
        <fullName evidence="1">Uncharacterized protein</fullName>
    </submittedName>
</protein>